<evidence type="ECO:0000313" key="1">
    <source>
        <dbReference type="EMBL" id="CAB9531295.1"/>
    </source>
</evidence>
<evidence type="ECO:0000313" key="2">
    <source>
        <dbReference type="Proteomes" id="UP001153069"/>
    </source>
</evidence>
<dbReference type="EMBL" id="CAICTM010003400">
    <property type="protein sequence ID" value="CAB9531295.1"/>
    <property type="molecule type" value="Genomic_DNA"/>
</dbReference>
<proteinExistence type="predicted"/>
<name>A0A9N8I037_9STRA</name>
<accession>A0A9N8I037</accession>
<keyword evidence="2" id="KW-1185">Reference proteome</keyword>
<gene>
    <name evidence="1" type="ORF">SEMRO_3402_G347620.1</name>
</gene>
<organism evidence="1 2">
    <name type="scientific">Seminavis robusta</name>
    <dbReference type="NCBI Taxonomy" id="568900"/>
    <lineage>
        <taxon>Eukaryota</taxon>
        <taxon>Sar</taxon>
        <taxon>Stramenopiles</taxon>
        <taxon>Ochrophyta</taxon>
        <taxon>Bacillariophyta</taxon>
        <taxon>Bacillariophyceae</taxon>
        <taxon>Bacillariophycidae</taxon>
        <taxon>Naviculales</taxon>
        <taxon>Naviculaceae</taxon>
        <taxon>Seminavis</taxon>
    </lineage>
</organism>
<comment type="caution">
    <text evidence="1">The sequence shown here is derived from an EMBL/GenBank/DDBJ whole genome shotgun (WGS) entry which is preliminary data.</text>
</comment>
<dbReference type="Proteomes" id="UP001153069">
    <property type="component" value="Unassembled WGS sequence"/>
</dbReference>
<reference evidence="1" key="1">
    <citation type="submission" date="2020-06" db="EMBL/GenBank/DDBJ databases">
        <authorList>
            <consortium name="Plant Systems Biology data submission"/>
        </authorList>
    </citation>
    <scope>NUCLEOTIDE SEQUENCE</scope>
    <source>
        <strain evidence="1">D6</strain>
    </source>
</reference>
<dbReference type="AlphaFoldDB" id="A0A9N8I037"/>
<sequence length="313" mass="33682">MFDMVYPETLFTIRPSSTATKHDVTVESYPPNLVTANTSDGVHLYLQYNLNVVDQVAEGDGTGVILTLPEEQLLYVRVRTGYHAQILPGFTNLSHLQADTRATLTADCSSLTPSSSSQEDQRLRLDVTVKNDATMYLKSTDVGAELDLSGGAVMIYQGNVMGHRNVVESHARLYLQGTILPGAETQISSSAIATIDGDIRGHVTADDWAIVELVTTDNANVNQTNNSITGTIQARNAASINVGPYGNCDRVTTESNAICSIGIIGNITTHNFSEPTEWTRHGTVLCSSATTAITTTRGVLSLLLTAFAWWIGS</sequence>
<protein>
    <submittedName>
        <fullName evidence="1">Uncharacterized protein</fullName>
    </submittedName>
</protein>